<keyword evidence="1" id="KW-0472">Membrane</keyword>
<gene>
    <name evidence="2" type="ORF">JN11_03855</name>
</gene>
<evidence type="ECO:0000313" key="3">
    <source>
        <dbReference type="Proteomes" id="UP000317010"/>
    </source>
</evidence>
<proteinExistence type="predicted"/>
<comment type="caution">
    <text evidence="2">The sequence shown here is derived from an EMBL/GenBank/DDBJ whole genome shotgun (WGS) entry which is preliminary data.</text>
</comment>
<name>A0A562TTG1_9SPHI</name>
<keyword evidence="3" id="KW-1185">Reference proteome</keyword>
<dbReference type="RefSeq" id="WP_144915078.1">
    <property type="nucleotide sequence ID" value="NZ_VLLI01000012.1"/>
</dbReference>
<sequence>MKLRITPLNFASAFFLFLAVYSWIYGVKLSGVQFLHFNSIIGWIFILFAVVVSFMDIMFRNFFPQTKKVWIVELSFITLAAIIFLLVK</sequence>
<feature type="transmembrane region" description="Helical" evidence="1">
    <location>
        <begin position="37"/>
        <end position="57"/>
    </location>
</feature>
<dbReference type="OrthoDB" id="769853at2"/>
<protein>
    <submittedName>
        <fullName evidence="2">Uncharacterized protein</fullName>
    </submittedName>
</protein>
<reference evidence="2 3" key="1">
    <citation type="submission" date="2019-07" db="EMBL/GenBank/DDBJ databases">
        <title>Genomic Encyclopedia of Archaeal and Bacterial Type Strains, Phase II (KMG-II): from individual species to whole genera.</title>
        <authorList>
            <person name="Goeker M."/>
        </authorList>
    </citation>
    <scope>NUCLEOTIDE SEQUENCE [LARGE SCALE GENOMIC DNA]</scope>
    <source>
        <strain evidence="2 3">ATCC BAA-1854</strain>
    </source>
</reference>
<keyword evidence="1" id="KW-1133">Transmembrane helix</keyword>
<evidence type="ECO:0000313" key="2">
    <source>
        <dbReference type="EMBL" id="TWI96743.1"/>
    </source>
</evidence>
<dbReference type="AlphaFoldDB" id="A0A562TTG1"/>
<keyword evidence="1" id="KW-0812">Transmembrane</keyword>
<organism evidence="2 3">
    <name type="scientific">Mucilaginibacter frigoritolerans</name>
    <dbReference type="NCBI Taxonomy" id="652788"/>
    <lineage>
        <taxon>Bacteria</taxon>
        <taxon>Pseudomonadati</taxon>
        <taxon>Bacteroidota</taxon>
        <taxon>Sphingobacteriia</taxon>
        <taxon>Sphingobacteriales</taxon>
        <taxon>Sphingobacteriaceae</taxon>
        <taxon>Mucilaginibacter</taxon>
    </lineage>
</organism>
<dbReference type="EMBL" id="VLLI01000012">
    <property type="protein sequence ID" value="TWI96743.1"/>
    <property type="molecule type" value="Genomic_DNA"/>
</dbReference>
<evidence type="ECO:0000256" key="1">
    <source>
        <dbReference type="SAM" id="Phobius"/>
    </source>
</evidence>
<feature type="transmembrane region" description="Helical" evidence="1">
    <location>
        <begin position="7"/>
        <end position="25"/>
    </location>
</feature>
<feature type="transmembrane region" description="Helical" evidence="1">
    <location>
        <begin position="69"/>
        <end position="87"/>
    </location>
</feature>
<dbReference type="Proteomes" id="UP000317010">
    <property type="component" value="Unassembled WGS sequence"/>
</dbReference>
<accession>A0A562TTG1</accession>